<dbReference type="InterPro" id="IPR010730">
    <property type="entry name" value="HET"/>
</dbReference>
<protein>
    <submittedName>
        <fullName evidence="3">Uu.00g075580.m01.CDS01</fullName>
    </submittedName>
</protein>
<organism evidence="3 4">
    <name type="scientific">Anthostomella pinea</name>
    <dbReference type="NCBI Taxonomy" id="933095"/>
    <lineage>
        <taxon>Eukaryota</taxon>
        <taxon>Fungi</taxon>
        <taxon>Dikarya</taxon>
        <taxon>Ascomycota</taxon>
        <taxon>Pezizomycotina</taxon>
        <taxon>Sordariomycetes</taxon>
        <taxon>Xylariomycetidae</taxon>
        <taxon>Xylariales</taxon>
        <taxon>Xylariaceae</taxon>
        <taxon>Anthostomella</taxon>
    </lineage>
</organism>
<accession>A0AAI8VVR1</accession>
<dbReference type="AlphaFoldDB" id="A0AAI8VVR1"/>
<sequence length="850" mass="94708">MGNNTSLLQAAIEVIAPRKRTRSEEMENLKKPQKMLRTGSVTRSIQRRLGQAKEEKPEVPTRRTKSVDYLREPHPERWVSVNGGLGDDDSDTDSLRPRVPNPSMPQDDEKPAATSKATETLCDTCSGINIETVTDGAGYCHLLLSEIYDSGVNCDLCRSVSTLLNVNSNKRYTDDRYRILVSLELELGTLGSVQNSSGHYDSSSATWSGSSPSSLRFAIYDYRPWEEPDLQPFLHSWADPPLEYTVPEGADPEIVVSTTVPVLTDEHDIAMGSGVGWVRELGPNTASARSFDVAAGWLQSCLSCEPAPRQTTWGPRGKPRAVYPPVEIEHAWTLQEATAVSKSDTLLAEIPSRLIQICPDSEGNGMVRLVETRKIEATGEPVRFAALSYCWGQPEAGDDGARTTRKTLGSHLEGIPRSSLPKTIQDGIMVAEKLGIPYIWIDALCIVQDDADDWIRESAKMSGIYLGSVLTIAVASSVSADKGCFNSESQPTVKSAKFHEGWVTIEGTLKDGRKSRLYFSKYSGIVDDLDMYQHQVLESPLATRAWTLQEQVLPRRILYYTSKQLVWKCTHCIVNEENFPQKQHQELYPILDFDCPLVPEAIDELWYQGIVERYSKRHLTFGSDKLVAISALVRATYLNRHVDYVAGLWKDCILSGMLWRRDSVGHKNKTYSCPSWTWASQSSTVSYYWASGRTHDVSMFTPRVVDLQYKHGPASPFGDVLSAYIYLDTRIRLGTVTRDYIFAADSDRNRDGNISQSLVFSDAGSTKLWHAEAVMDDERAVGGSVAMAILLGRQAWKPVLLLLHPPDLGADQYRRVGIAQLGDYPGSGCPEYEADESVESAWKRRTIKLI</sequence>
<dbReference type="PANTHER" id="PTHR33112:SF16">
    <property type="entry name" value="HETEROKARYON INCOMPATIBILITY DOMAIN-CONTAINING PROTEIN"/>
    <property type="match status" value="1"/>
</dbReference>
<proteinExistence type="predicted"/>
<gene>
    <name evidence="3" type="ORF">KHLLAP_LOCUS12401</name>
</gene>
<dbReference type="EMBL" id="CAUWAG010000018">
    <property type="protein sequence ID" value="CAJ2511933.1"/>
    <property type="molecule type" value="Genomic_DNA"/>
</dbReference>
<evidence type="ECO:0000256" key="1">
    <source>
        <dbReference type="SAM" id="MobiDB-lite"/>
    </source>
</evidence>
<feature type="compositionally biased region" description="Basic and acidic residues" evidence="1">
    <location>
        <begin position="51"/>
        <end position="77"/>
    </location>
</feature>
<dbReference type="Pfam" id="PF06985">
    <property type="entry name" value="HET"/>
    <property type="match status" value="1"/>
</dbReference>
<name>A0AAI8VVR1_9PEZI</name>
<keyword evidence="4" id="KW-1185">Reference proteome</keyword>
<evidence type="ECO:0000313" key="4">
    <source>
        <dbReference type="Proteomes" id="UP001295740"/>
    </source>
</evidence>
<dbReference type="Proteomes" id="UP001295740">
    <property type="component" value="Unassembled WGS sequence"/>
</dbReference>
<evidence type="ECO:0000259" key="2">
    <source>
        <dbReference type="Pfam" id="PF06985"/>
    </source>
</evidence>
<feature type="region of interest" description="Disordered" evidence="1">
    <location>
        <begin position="18"/>
        <end position="115"/>
    </location>
</feature>
<comment type="caution">
    <text evidence="3">The sequence shown here is derived from an EMBL/GenBank/DDBJ whole genome shotgun (WGS) entry which is preliminary data.</text>
</comment>
<evidence type="ECO:0000313" key="3">
    <source>
        <dbReference type="EMBL" id="CAJ2511933.1"/>
    </source>
</evidence>
<feature type="domain" description="Heterokaryon incompatibility" evidence="2">
    <location>
        <begin position="384"/>
        <end position="550"/>
    </location>
</feature>
<reference evidence="3" key="1">
    <citation type="submission" date="2023-10" db="EMBL/GenBank/DDBJ databases">
        <authorList>
            <person name="Hackl T."/>
        </authorList>
    </citation>
    <scope>NUCLEOTIDE SEQUENCE</scope>
</reference>
<dbReference type="PANTHER" id="PTHR33112">
    <property type="entry name" value="DOMAIN PROTEIN, PUTATIVE-RELATED"/>
    <property type="match status" value="1"/>
</dbReference>